<dbReference type="GO" id="GO:0005739">
    <property type="term" value="C:mitochondrion"/>
    <property type="evidence" value="ECO:0007669"/>
    <property type="project" value="TreeGrafter"/>
</dbReference>
<dbReference type="OrthoDB" id="263617at2759"/>
<organism evidence="3 4">
    <name type="scientific">Saprolegnia parasitica (strain CBS 223.65)</name>
    <dbReference type="NCBI Taxonomy" id="695850"/>
    <lineage>
        <taxon>Eukaryota</taxon>
        <taxon>Sar</taxon>
        <taxon>Stramenopiles</taxon>
        <taxon>Oomycota</taxon>
        <taxon>Saprolegniomycetes</taxon>
        <taxon>Saprolegniales</taxon>
        <taxon>Saprolegniaceae</taxon>
        <taxon>Saprolegnia</taxon>
    </lineage>
</organism>
<dbReference type="OMA" id="RCKFRVR"/>
<feature type="domain" description="Ribosomal protein eL8/eL30/eS12/Gadd45" evidence="2">
    <location>
        <begin position="407"/>
        <end position="498"/>
    </location>
</feature>
<evidence type="ECO:0000313" key="4">
    <source>
        <dbReference type="Proteomes" id="UP000030745"/>
    </source>
</evidence>
<evidence type="ECO:0000313" key="3">
    <source>
        <dbReference type="EMBL" id="KDO20107.1"/>
    </source>
</evidence>
<dbReference type="InterPro" id="IPR012677">
    <property type="entry name" value="Nucleotide-bd_a/b_plait_sf"/>
</dbReference>
<name>A0A067BZX4_SAPPC</name>
<gene>
    <name evidence="3" type="ORF">SPRG_14646</name>
</gene>
<evidence type="ECO:0000259" key="2">
    <source>
        <dbReference type="Pfam" id="PF01248"/>
    </source>
</evidence>
<dbReference type="VEuPathDB" id="FungiDB:SPRG_14646"/>
<sequence>MQPGVLQIQRRLGTLPDAPPTARRWETSRDARPLALPPAPTQAVSSAPQKAIKSKQPPKRPTNGQVNLLDFVAKPARKAKAKAPPPATNAETKPAAMRATAKAFVPGSATHHDDPATTNAPRPVGTKKKKKSTLKKKILRDRAAKWEAYHRATAGASLAPPPSDANPEKAQSVTIDHLVSVDEIEDDDEYEDTLADVRLQLERHGAISAMDIDRSTGAVTVTYKASVSADAAVAALHNATFGGRQLLCLYATSATTDAMSWVTVLKYLAPADLADDDEFEEVRDEVTSEFSKLHPVQAVEIDRDTGVCRLQYASPLAAMAVTQHYDNKPYGGTPIRVEWAGGQVAPPPTSIPTVDVPPVRKLRNASAIRAYVDQKIDVGGELQVGVTALLGRLMQLQERARLTNPLKAKKTRRLVFGLREVKRGLKNLKVMCLLVAYDVDECAAEGGLDDKIVELIDLARANKIPVVFALSKRKLGKAVLKTIRVSCVGIYSVDGANDMWASVQKTVASLQRPDVADATLEDAMDALSTS</sequence>
<feature type="compositionally biased region" description="Basic residues" evidence="1">
    <location>
        <begin position="125"/>
        <end position="136"/>
    </location>
</feature>
<feature type="region of interest" description="Disordered" evidence="1">
    <location>
        <begin position="1"/>
        <end position="136"/>
    </location>
</feature>
<dbReference type="GO" id="GO:0043021">
    <property type="term" value="F:ribonucleoprotein complex binding"/>
    <property type="evidence" value="ECO:0007669"/>
    <property type="project" value="TreeGrafter"/>
</dbReference>
<dbReference type="Proteomes" id="UP000030745">
    <property type="component" value="Unassembled WGS sequence"/>
</dbReference>
<dbReference type="AlphaFoldDB" id="A0A067BZX4"/>
<dbReference type="InterPro" id="IPR040051">
    <property type="entry name" value="SECISBP2"/>
</dbReference>
<keyword evidence="4" id="KW-1185">Reference proteome</keyword>
<dbReference type="PANTHER" id="PTHR13284:SF4">
    <property type="entry name" value="C2H2-TYPE DOMAIN-CONTAINING PROTEIN"/>
    <property type="match status" value="1"/>
</dbReference>
<protein>
    <recommendedName>
        <fullName evidence="2">Ribosomal protein eL8/eL30/eS12/Gadd45 domain-containing protein</fullName>
    </recommendedName>
</protein>
<feature type="compositionally biased region" description="Basic and acidic residues" evidence="1">
    <location>
        <begin position="23"/>
        <end position="32"/>
    </location>
</feature>
<dbReference type="Pfam" id="PF01248">
    <property type="entry name" value="Ribosomal_L7Ae"/>
    <property type="match status" value="1"/>
</dbReference>
<dbReference type="SUPFAM" id="SSF55315">
    <property type="entry name" value="L30e-like"/>
    <property type="match status" value="1"/>
</dbReference>
<dbReference type="GO" id="GO:0003730">
    <property type="term" value="F:mRNA 3'-UTR binding"/>
    <property type="evidence" value="ECO:0007669"/>
    <property type="project" value="TreeGrafter"/>
</dbReference>
<dbReference type="EMBL" id="KK583324">
    <property type="protein sequence ID" value="KDO20107.1"/>
    <property type="molecule type" value="Genomic_DNA"/>
</dbReference>
<dbReference type="PANTHER" id="PTHR13284">
    <property type="entry name" value="GH01354P"/>
    <property type="match status" value="1"/>
</dbReference>
<dbReference type="SUPFAM" id="SSF54928">
    <property type="entry name" value="RNA-binding domain, RBD"/>
    <property type="match status" value="2"/>
</dbReference>
<proteinExistence type="predicted"/>
<dbReference type="InterPro" id="IPR004038">
    <property type="entry name" value="Ribosomal_eL8/eL30/eS12/Gad45"/>
</dbReference>
<dbReference type="GeneID" id="24136439"/>
<dbReference type="KEGG" id="spar:SPRG_14646"/>
<dbReference type="InterPro" id="IPR035979">
    <property type="entry name" value="RBD_domain_sf"/>
</dbReference>
<dbReference type="InterPro" id="IPR029064">
    <property type="entry name" value="Ribosomal_eL30-like_sf"/>
</dbReference>
<dbReference type="GO" id="GO:0035368">
    <property type="term" value="F:selenocysteine insertion sequence binding"/>
    <property type="evidence" value="ECO:0007669"/>
    <property type="project" value="InterPro"/>
</dbReference>
<accession>A0A067BZX4</accession>
<evidence type="ECO:0000256" key="1">
    <source>
        <dbReference type="SAM" id="MobiDB-lite"/>
    </source>
</evidence>
<dbReference type="STRING" id="695850.A0A067BZX4"/>
<dbReference type="RefSeq" id="XP_012209209.1">
    <property type="nucleotide sequence ID" value="XM_012353819.1"/>
</dbReference>
<dbReference type="GO" id="GO:1990904">
    <property type="term" value="C:ribonucleoprotein complex"/>
    <property type="evidence" value="ECO:0007669"/>
    <property type="project" value="TreeGrafter"/>
</dbReference>
<dbReference type="Gene3D" id="3.30.70.330">
    <property type="match status" value="2"/>
</dbReference>
<reference evidence="3 4" key="1">
    <citation type="journal article" date="2013" name="PLoS Genet.">
        <title>Distinctive expansion of potential virulence genes in the genome of the oomycete fish pathogen Saprolegnia parasitica.</title>
        <authorList>
            <person name="Jiang R.H."/>
            <person name="de Bruijn I."/>
            <person name="Haas B.J."/>
            <person name="Belmonte R."/>
            <person name="Lobach L."/>
            <person name="Christie J."/>
            <person name="van den Ackerveken G."/>
            <person name="Bottin A."/>
            <person name="Bulone V."/>
            <person name="Diaz-Moreno S.M."/>
            <person name="Dumas B."/>
            <person name="Fan L."/>
            <person name="Gaulin E."/>
            <person name="Govers F."/>
            <person name="Grenville-Briggs L.J."/>
            <person name="Horner N.R."/>
            <person name="Levin J.Z."/>
            <person name="Mammella M."/>
            <person name="Meijer H.J."/>
            <person name="Morris P."/>
            <person name="Nusbaum C."/>
            <person name="Oome S."/>
            <person name="Phillips A.J."/>
            <person name="van Rooyen D."/>
            <person name="Rzeszutek E."/>
            <person name="Saraiva M."/>
            <person name="Secombes C.J."/>
            <person name="Seidl M.F."/>
            <person name="Snel B."/>
            <person name="Stassen J.H."/>
            <person name="Sykes S."/>
            <person name="Tripathy S."/>
            <person name="van den Berg H."/>
            <person name="Vega-Arreguin J.C."/>
            <person name="Wawra S."/>
            <person name="Young S.K."/>
            <person name="Zeng Q."/>
            <person name="Dieguez-Uribeondo J."/>
            <person name="Russ C."/>
            <person name="Tyler B.M."/>
            <person name="van West P."/>
        </authorList>
    </citation>
    <scope>NUCLEOTIDE SEQUENCE [LARGE SCALE GENOMIC DNA]</scope>
    <source>
        <strain evidence="3 4">CBS 223.65</strain>
    </source>
</reference>
<dbReference type="Gene3D" id="3.30.1330.30">
    <property type="match status" value="1"/>
</dbReference>